<dbReference type="InterPro" id="IPR051333">
    <property type="entry name" value="CLIP_Serine_Protease"/>
</dbReference>
<dbReference type="PROSITE" id="PS50240">
    <property type="entry name" value="TRYPSIN_DOM"/>
    <property type="match status" value="1"/>
</dbReference>
<comment type="caution">
    <text evidence="4">The sequence shown here is derived from an EMBL/GenBank/DDBJ whole genome shotgun (WGS) entry which is preliminary data.</text>
</comment>
<dbReference type="SUPFAM" id="SSF57625">
    <property type="entry name" value="Invertebrate chitin-binding proteins"/>
    <property type="match status" value="1"/>
</dbReference>
<name>A0AAD5KZ66_9CRUS</name>
<sequence length="406" mass="45015">MTINNNLFAISILCFLEFFSLFLSTHGHKNVQCGKPNAKVNEFPWMAHILVRNPSGRLLTCGGTLISAQHIITAAHCLIEDGSDRVFRILNITLGARDVSPDSNDRIHHQVFNWKVLTIPEIHNNIIEHNIAIIALSKPAIFNDYVQPACLPFGSDSDQVSNTSVVFTGWGQSTGALQCCSREAGPVRRQWNTTVISSFGKDVQCPQSSTLSKYFGDNHLICTEASQQRRFCNGDDGGSLNWYNAKRDRWFVIGIAGRANSDNCRMKSSSINANKRPNILTRVRNHLDFIREHSGVILPVIKERVPQTIRGKNRMKSTTTEIPTPSTSIKSTSSLLMTTSFSCKGKPPGNHPNPTVNCSTDFFMCSDFNSYLLTCSHGLIYRADANVCDWPSNVPGCSSKSFTTPQ</sequence>
<dbReference type="Gene3D" id="2.40.10.10">
    <property type="entry name" value="Trypsin-like serine proteases"/>
    <property type="match status" value="1"/>
</dbReference>
<keyword evidence="1" id="KW-0732">Signal</keyword>
<dbReference type="SMART" id="SM00494">
    <property type="entry name" value="ChtBD2"/>
    <property type="match status" value="1"/>
</dbReference>
<reference evidence="4 5" key="1">
    <citation type="submission" date="2022-05" db="EMBL/GenBank/DDBJ databases">
        <title>A multi-omics perspective on studying reproductive biology in Daphnia sinensis.</title>
        <authorList>
            <person name="Jia J."/>
        </authorList>
    </citation>
    <scope>NUCLEOTIDE SEQUENCE [LARGE SCALE GENOMIC DNA]</scope>
    <source>
        <strain evidence="4 5">WSL</strain>
    </source>
</reference>
<evidence type="ECO:0000313" key="5">
    <source>
        <dbReference type="Proteomes" id="UP000820818"/>
    </source>
</evidence>
<dbReference type="InterPro" id="IPR018114">
    <property type="entry name" value="TRYPSIN_HIS"/>
</dbReference>
<evidence type="ECO:0000313" key="4">
    <source>
        <dbReference type="EMBL" id="KAI9563436.1"/>
    </source>
</evidence>
<feature type="chain" id="PRO_5041971834" evidence="1">
    <location>
        <begin position="28"/>
        <end position="406"/>
    </location>
</feature>
<dbReference type="PROSITE" id="PS00134">
    <property type="entry name" value="TRYPSIN_HIS"/>
    <property type="match status" value="1"/>
</dbReference>
<feature type="domain" description="Chitin-binding type-2" evidence="3">
    <location>
        <begin position="340"/>
        <end position="399"/>
    </location>
</feature>
<dbReference type="GO" id="GO:0006508">
    <property type="term" value="P:proteolysis"/>
    <property type="evidence" value="ECO:0007669"/>
    <property type="project" value="InterPro"/>
</dbReference>
<dbReference type="InterPro" id="IPR043504">
    <property type="entry name" value="Peptidase_S1_PA_chymotrypsin"/>
</dbReference>
<dbReference type="PANTHER" id="PTHR24260">
    <property type="match status" value="1"/>
</dbReference>
<keyword evidence="5" id="KW-1185">Reference proteome</keyword>
<gene>
    <name evidence="4" type="ORF">GHT06_010899</name>
</gene>
<dbReference type="PRINTS" id="PR00722">
    <property type="entry name" value="CHYMOTRYPSIN"/>
</dbReference>
<organism evidence="4 5">
    <name type="scientific">Daphnia sinensis</name>
    <dbReference type="NCBI Taxonomy" id="1820382"/>
    <lineage>
        <taxon>Eukaryota</taxon>
        <taxon>Metazoa</taxon>
        <taxon>Ecdysozoa</taxon>
        <taxon>Arthropoda</taxon>
        <taxon>Crustacea</taxon>
        <taxon>Branchiopoda</taxon>
        <taxon>Diplostraca</taxon>
        <taxon>Cladocera</taxon>
        <taxon>Anomopoda</taxon>
        <taxon>Daphniidae</taxon>
        <taxon>Daphnia</taxon>
        <taxon>Daphnia similis group</taxon>
    </lineage>
</organism>
<dbReference type="SMART" id="SM00020">
    <property type="entry name" value="Tryp_SPc"/>
    <property type="match status" value="1"/>
</dbReference>
<dbReference type="Pfam" id="PF01607">
    <property type="entry name" value="CBM_14"/>
    <property type="match status" value="1"/>
</dbReference>
<dbReference type="InterPro" id="IPR009003">
    <property type="entry name" value="Peptidase_S1_PA"/>
</dbReference>
<dbReference type="EMBL" id="WJBH02000002">
    <property type="protein sequence ID" value="KAI9563436.1"/>
    <property type="molecule type" value="Genomic_DNA"/>
</dbReference>
<proteinExistence type="predicted"/>
<dbReference type="AlphaFoldDB" id="A0AAD5KZ66"/>
<dbReference type="SUPFAM" id="SSF50494">
    <property type="entry name" value="Trypsin-like serine proteases"/>
    <property type="match status" value="1"/>
</dbReference>
<dbReference type="GO" id="GO:0004252">
    <property type="term" value="F:serine-type endopeptidase activity"/>
    <property type="evidence" value="ECO:0007669"/>
    <property type="project" value="InterPro"/>
</dbReference>
<dbReference type="Pfam" id="PF00089">
    <property type="entry name" value="Trypsin"/>
    <property type="match status" value="1"/>
</dbReference>
<dbReference type="InterPro" id="IPR001314">
    <property type="entry name" value="Peptidase_S1A"/>
</dbReference>
<accession>A0AAD5KZ66</accession>
<protein>
    <submittedName>
        <fullName evidence="4">Uncharacterized protein</fullName>
    </submittedName>
</protein>
<dbReference type="GO" id="GO:0008061">
    <property type="term" value="F:chitin binding"/>
    <property type="evidence" value="ECO:0007669"/>
    <property type="project" value="InterPro"/>
</dbReference>
<evidence type="ECO:0000256" key="1">
    <source>
        <dbReference type="SAM" id="SignalP"/>
    </source>
</evidence>
<evidence type="ECO:0000259" key="3">
    <source>
        <dbReference type="PROSITE" id="PS50940"/>
    </source>
</evidence>
<feature type="domain" description="Peptidase S1" evidence="2">
    <location>
        <begin position="31"/>
        <end position="295"/>
    </location>
</feature>
<dbReference type="PROSITE" id="PS50940">
    <property type="entry name" value="CHIT_BIND_II"/>
    <property type="match status" value="1"/>
</dbReference>
<feature type="signal peptide" evidence="1">
    <location>
        <begin position="1"/>
        <end position="27"/>
    </location>
</feature>
<dbReference type="InterPro" id="IPR036508">
    <property type="entry name" value="Chitin-bd_dom_sf"/>
</dbReference>
<dbReference type="Gene3D" id="2.170.140.10">
    <property type="entry name" value="Chitin binding domain"/>
    <property type="match status" value="1"/>
</dbReference>
<dbReference type="InterPro" id="IPR002557">
    <property type="entry name" value="Chitin-bd_dom"/>
</dbReference>
<dbReference type="PANTHER" id="PTHR24260:SF139">
    <property type="entry name" value="CLIP DOMAIN-CONTAINING SERINE PROTEASE"/>
    <property type="match status" value="1"/>
</dbReference>
<dbReference type="Proteomes" id="UP000820818">
    <property type="component" value="Linkage Group LG2"/>
</dbReference>
<evidence type="ECO:0000259" key="2">
    <source>
        <dbReference type="PROSITE" id="PS50240"/>
    </source>
</evidence>
<dbReference type="GO" id="GO:0005576">
    <property type="term" value="C:extracellular region"/>
    <property type="evidence" value="ECO:0007669"/>
    <property type="project" value="InterPro"/>
</dbReference>
<dbReference type="InterPro" id="IPR001254">
    <property type="entry name" value="Trypsin_dom"/>
</dbReference>